<evidence type="ECO:0000313" key="9">
    <source>
        <dbReference type="RefSeq" id="XP_031386661.1"/>
    </source>
</evidence>
<dbReference type="FunFam" id="1.25.40.10:FF:000496">
    <property type="entry name" value="Pentatricopeptide repeat-containing protein chloroplastic"/>
    <property type="match status" value="1"/>
</dbReference>
<dbReference type="FunFam" id="1.25.40.10:FF:000243">
    <property type="entry name" value="Pentatricopeptide repeat-containing protein chloroplastic"/>
    <property type="match status" value="1"/>
</dbReference>
<dbReference type="GO" id="GO:0003729">
    <property type="term" value="F:mRNA binding"/>
    <property type="evidence" value="ECO:0007669"/>
    <property type="project" value="UniProtKB-ARBA"/>
</dbReference>
<evidence type="ECO:0000313" key="11">
    <source>
        <dbReference type="RefSeq" id="XP_031386663.1"/>
    </source>
</evidence>
<dbReference type="PANTHER" id="PTHR47926:SF452">
    <property type="entry name" value="PENTATRICOPEPTIDE REPEAT-CONTAINING PROTEIN"/>
    <property type="match status" value="1"/>
</dbReference>
<dbReference type="RefSeq" id="XP_031386661.1">
    <property type="nucleotide sequence ID" value="XM_031530801.1"/>
</dbReference>
<proteinExistence type="inferred from homology"/>
<keyword evidence="5" id="KW-0809">Transit peptide</keyword>
<reference evidence="9 10" key="2">
    <citation type="submission" date="2025-04" db="UniProtKB">
        <authorList>
            <consortium name="RefSeq"/>
        </authorList>
    </citation>
    <scope>IDENTIFICATION</scope>
    <source>
        <tissue evidence="9 10">Leaf</tissue>
    </source>
</reference>
<keyword evidence="4" id="KW-0677">Repeat</keyword>
<dbReference type="FunFam" id="1.25.40.10:FF:000797">
    <property type="entry name" value="Pentatricopeptide repeat-containing protein chloroplastic"/>
    <property type="match status" value="1"/>
</dbReference>
<dbReference type="InterPro" id="IPR046848">
    <property type="entry name" value="E_motif"/>
</dbReference>
<evidence type="ECO:0000256" key="1">
    <source>
        <dbReference type="ARBA" id="ARBA00004229"/>
    </source>
</evidence>
<evidence type="ECO:0000256" key="6">
    <source>
        <dbReference type="ARBA" id="ARBA00061659"/>
    </source>
</evidence>
<dbReference type="AlphaFoldDB" id="A0A6P8CXD1"/>
<dbReference type="InterPro" id="IPR002885">
    <property type="entry name" value="PPR_rpt"/>
</dbReference>
<comment type="subcellular location">
    <subcellularLocation>
        <location evidence="1">Plastid</location>
        <location evidence="1">Chloroplast</location>
    </subcellularLocation>
</comment>
<sequence length="823" mass="92116">MAASSALPPLPPPPHTYAAAAASIPPPTLKTPTIRSRLSKLCQEGQPHLARQLFDTIPRPSTALWNTLIIGFICNHMPQQALLFYSQMKNSAPAIRFDSYTYSSTLKACAEARSLKLGKALHCHFVRCERNPSRIVYNSLLNMYATCLSATESEMGSFLGFRELKYDLVRTVFNMMPKRNVVAWNTLVAWYVRTERYGEAIRQFRMMIKTGIRPSPVSFVNVFPAASSGGRIKLANVLYGLVLKSGHEFVDDLYVVSSAIFMYAELGCPDIARKIFDLCLEKSTEVWNTMIAAYVQNNSPVDGIKVFVEALMSAQTDLDDVTMVSVLTAVSQMQELDLALQFHAYAIKKCSELPVNVLNTIIAMYSRCGFVETSFKIFDRMLERDTVSWNTMISAFVQNGLDDEGLLLAYEMQRQGLTADPVTLTALLSAASNLKDGRVGKQIHAYLLRHALQFEGMGSYLIDMYAKCGSISNARNVFDSNYMSDRDLATWNAMISGYAQNGLAEEVFATLRQMLDNSLNPNAITVASVLPACNALGNLSFGKQVHGFSIRHLLHQNVFVGTALVDMYSKLGVIKDAENVFSMTTEKNSVTYTTMIQGYGQHGMGEKSLSLFLSMRHLGIEPDAITFVAVLSACSHAGLVDEGFKILMSMESEYNIKPWIEHFCCIADMLGRVGRVYEAFEFFNDLGEDANNLAIWGSLLGACRTHRQLELAEQICKKLDKMGMEKNVSGYKVLLSNMYADQGNWDSVNRLREEMREKGLRKDVGQSWIDFKGTVNYFGSRDQKHQQRDEIYDMLAGLAMEMRDAGYRPSLDSSFHEIYEIDE</sequence>
<keyword evidence="2" id="KW-0150">Chloroplast</keyword>
<dbReference type="GO" id="GO:0009507">
    <property type="term" value="C:chloroplast"/>
    <property type="evidence" value="ECO:0007669"/>
    <property type="project" value="UniProtKB-SubCell"/>
</dbReference>
<evidence type="ECO:0000256" key="5">
    <source>
        <dbReference type="ARBA" id="ARBA00022946"/>
    </source>
</evidence>
<protein>
    <submittedName>
        <fullName evidence="9 10">Pentatricopeptide repeat-containing protein At3g22150, chloroplastic</fullName>
    </submittedName>
</protein>
<name>A0A6P8CXD1_PUNGR</name>
<dbReference type="OrthoDB" id="756178at2759"/>
<comment type="similarity">
    <text evidence="6">Belongs to the PPR family. PCMP-E subfamily.</text>
</comment>
<dbReference type="PROSITE" id="PS51375">
    <property type="entry name" value="PPR"/>
    <property type="match status" value="4"/>
</dbReference>
<organism evidence="8 12">
    <name type="scientific">Punica granatum</name>
    <name type="common">Pomegranate</name>
    <dbReference type="NCBI Taxonomy" id="22663"/>
    <lineage>
        <taxon>Eukaryota</taxon>
        <taxon>Viridiplantae</taxon>
        <taxon>Streptophyta</taxon>
        <taxon>Embryophyta</taxon>
        <taxon>Tracheophyta</taxon>
        <taxon>Spermatophyta</taxon>
        <taxon>Magnoliopsida</taxon>
        <taxon>eudicotyledons</taxon>
        <taxon>Gunneridae</taxon>
        <taxon>Pentapetalae</taxon>
        <taxon>rosids</taxon>
        <taxon>malvids</taxon>
        <taxon>Myrtales</taxon>
        <taxon>Lythraceae</taxon>
        <taxon>Punica</taxon>
    </lineage>
</organism>
<dbReference type="GO" id="GO:0009451">
    <property type="term" value="P:RNA modification"/>
    <property type="evidence" value="ECO:0007669"/>
    <property type="project" value="InterPro"/>
</dbReference>
<dbReference type="Pfam" id="PF13041">
    <property type="entry name" value="PPR_2"/>
    <property type="match status" value="3"/>
</dbReference>
<evidence type="ECO:0000256" key="3">
    <source>
        <dbReference type="ARBA" id="ARBA00022640"/>
    </source>
</evidence>
<reference evidence="8" key="1">
    <citation type="journal article" date="2020" name="Plant Biotechnol. J.">
        <title>The pomegranate (Punica granatum L.) draft genome dissects genetic divergence between soft- and hard-seeded cultivars.</title>
        <authorList>
            <person name="Luo X."/>
            <person name="Li H."/>
            <person name="Wu Z."/>
            <person name="Yao W."/>
            <person name="Zhao P."/>
            <person name="Cao D."/>
            <person name="Yu H."/>
            <person name="Li K."/>
            <person name="Poudel K."/>
            <person name="Zhao D."/>
            <person name="Zhang F."/>
            <person name="Xia X."/>
            <person name="Chen L."/>
            <person name="Wang Q."/>
            <person name="Jing D."/>
            <person name="Cao S."/>
        </authorList>
    </citation>
    <scope>NUCLEOTIDE SEQUENCE [LARGE SCALE GENOMIC DNA]</scope>
</reference>
<evidence type="ECO:0000256" key="2">
    <source>
        <dbReference type="ARBA" id="ARBA00022528"/>
    </source>
</evidence>
<accession>A0A6P8CXD1</accession>
<dbReference type="RefSeq" id="XP_031386662.1">
    <property type="nucleotide sequence ID" value="XM_031530802.1"/>
</dbReference>
<evidence type="ECO:0000313" key="10">
    <source>
        <dbReference type="RefSeq" id="XP_031386662.1"/>
    </source>
</evidence>
<dbReference type="Pfam" id="PF20431">
    <property type="entry name" value="E_motif"/>
    <property type="match status" value="1"/>
</dbReference>
<evidence type="ECO:0000256" key="4">
    <source>
        <dbReference type="ARBA" id="ARBA00022737"/>
    </source>
</evidence>
<dbReference type="Pfam" id="PF01535">
    <property type="entry name" value="PPR"/>
    <property type="match status" value="4"/>
</dbReference>
<evidence type="ECO:0000313" key="8">
    <source>
        <dbReference type="Proteomes" id="UP000515151"/>
    </source>
</evidence>
<evidence type="ECO:0000313" key="12">
    <source>
        <dbReference type="RefSeq" id="XP_031386664.1"/>
    </source>
</evidence>
<dbReference type="InterPro" id="IPR011990">
    <property type="entry name" value="TPR-like_helical_dom_sf"/>
</dbReference>
<feature type="repeat" description="PPR" evidence="7">
    <location>
        <begin position="588"/>
        <end position="622"/>
    </location>
</feature>
<dbReference type="Gene3D" id="1.25.40.10">
    <property type="entry name" value="Tetratricopeptide repeat domain"/>
    <property type="match status" value="7"/>
</dbReference>
<feature type="repeat" description="PPR" evidence="7">
    <location>
        <begin position="180"/>
        <end position="214"/>
    </location>
</feature>
<dbReference type="NCBIfam" id="TIGR00756">
    <property type="entry name" value="PPR"/>
    <property type="match status" value="5"/>
</dbReference>
<feature type="repeat" description="PPR" evidence="7">
    <location>
        <begin position="385"/>
        <end position="419"/>
    </location>
</feature>
<dbReference type="GeneID" id="116200101"/>
<dbReference type="RefSeq" id="XP_031386664.1">
    <property type="nucleotide sequence ID" value="XM_031530804.1"/>
</dbReference>
<dbReference type="RefSeq" id="XP_031386663.1">
    <property type="nucleotide sequence ID" value="XM_031530803.1"/>
</dbReference>
<dbReference type="Proteomes" id="UP000515151">
    <property type="component" value="Chromosome 3"/>
</dbReference>
<dbReference type="InterPro" id="IPR046960">
    <property type="entry name" value="PPR_At4g14850-like_plant"/>
</dbReference>
<evidence type="ECO:0000256" key="7">
    <source>
        <dbReference type="PROSITE-ProRule" id="PRU00708"/>
    </source>
</evidence>
<gene>
    <name evidence="9 10 11 12" type="primary">LOC116200101</name>
</gene>
<feature type="repeat" description="PPR" evidence="7">
    <location>
        <begin position="487"/>
        <end position="521"/>
    </location>
</feature>
<dbReference type="PANTHER" id="PTHR47926">
    <property type="entry name" value="PENTATRICOPEPTIDE REPEAT-CONTAINING PROTEIN"/>
    <property type="match status" value="1"/>
</dbReference>
<keyword evidence="3" id="KW-0934">Plastid</keyword>
<keyword evidence="8" id="KW-1185">Reference proteome</keyword>
<dbReference type="FunFam" id="1.25.40.10:FF:000645">
    <property type="entry name" value="Pentatricopeptide repeat-containing protein chloroplastic"/>
    <property type="match status" value="1"/>
</dbReference>